<evidence type="ECO:0000313" key="2">
    <source>
        <dbReference type="Proteomes" id="UP000622707"/>
    </source>
</evidence>
<dbReference type="PANTHER" id="PTHR34309">
    <property type="entry name" value="SLR1406 PROTEIN"/>
    <property type="match status" value="1"/>
</dbReference>
<dbReference type="Proteomes" id="UP000622707">
    <property type="component" value="Unassembled WGS sequence"/>
</dbReference>
<dbReference type="EMBL" id="JAEQND010000009">
    <property type="protein sequence ID" value="MBL0426870.1"/>
    <property type="molecule type" value="Genomic_DNA"/>
</dbReference>
<dbReference type="PANTHER" id="PTHR34309:SF10">
    <property type="entry name" value="SLR1406 PROTEIN"/>
    <property type="match status" value="1"/>
</dbReference>
<dbReference type="Pfam" id="PF03928">
    <property type="entry name" value="HbpS-like"/>
    <property type="match status" value="1"/>
</dbReference>
<protein>
    <submittedName>
        <fullName evidence="1">Heme-binding protein</fullName>
    </submittedName>
</protein>
<organism evidence="1 2">
    <name type="scientific">Ramlibacter alkalitolerans</name>
    <dbReference type="NCBI Taxonomy" id="2039631"/>
    <lineage>
        <taxon>Bacteria</taxon>
        <taxon>Pseudomonadati</taxon>
        <taxon>Pseudomonadota</taxon>
        <taxon>Betaproteobacteria</taxon>
        <taxon>Burkholderiales</taxon>
        <taxon>Comamonadaceae</taxon>
        <taxon>Ramlibacter</taxon>
    </lineage>
</organism>
<dbReference type="Gene3D" id="3.30.450.150">
    <property type="entry name" value="Haem-degrading domain"/>
    <property type="match status" value="1"/>
</dbReference>
<accession>A0ABS1JTG2</accession>
<dbReference type="SUPFAM" id="SSF143744">
    <property type="entry name" value="GlcG-like"/>
    <property type="match status" value="1"/>
</dbReference>
<dbReference type="InterPro" id="IPR052517">
    <property type="entry name" value="GlcG_carb_metab_protein"/>
</dbReference>
<gene>
    <name evidence="1" type="ORF">JI746_17285</name>
</gene>
<dbReference type="RefSeq" id="WP_201691259.1">
    <property type="nucleotide sequence ID" value="NZ_JAEQND010000009.1"/>
</dbReference>
<proteinExistence type="predicted"/>
<dbReference type="InterPro" id="IPR038084">
    <property type="entry name" value="PduO/GlcC-like_sf"/>
</dbReference>
<sequence length="141" mass="14060">MTQLTLQIANQIIAAALAKSKESGYKPMGVAVLDAAGHLKAFASEDGASMFRFDIARAKAWGAVGMGVASGVLAQRARDNPNFFVALAATAEGRFLPQPGAVVIKDQDGTVLGAVGASGGTGEEDEAICAAGVAAVGLVAG</sequence>
<evidence type="ECO:0000313" key="1">
    <source>
        <dbReference type="EMBL" id="MBL0426870.1"/>
    </source>
</evidence>
<reference evidence="1 2" key="1">
    <citation type="journal article" date="2017" name="Int. J. Syst. Evol. Microbiol.">
        <title>Ramlibacter alkalitolerans sp. nov., alkali-tolerant bacterium isolated from soil of ginseng.</title>
        <authorList>
            <person name="Lee D.H."/>
            <person name="Cha C.J."/>
        </authorList>
    </citation>
    <scope>NUCLEOTIDE SEQUENCE [LARGE SCALE GENOMIC DNA]</scope>
    <source>
        <strain evidence="1 2">KACC 19305</strain>
    </source>
</reference>
<keyword evidence="2" id="KW-1185">Reference proteome</keyword>
<comment type="caution">
    <text evidence="1">The sequence shown here is derived from an EMBL/GenBank/DDBJ whole genome shotgun (WGS) entry which is preliminary data.</text>
</comment>
<dbReference type="InterPro" id="IPR005624">
    <property type="entry name" value="PduO/GlcC-like"/>
</dbReference>
<name>A0ABS1JTG2_9BURK</name>